<evidence type="ECO:0000256" key="9">
    <source>
        <dbReference type="ARBA" id="ARBA00025772"/>
    </source>
</evidence>
<dbReference type="RefSeq" id="WP_169145400.1">
    <property type="nucleotide sequence ID" value="NZ_JABBGA010000005.1"/>
</dbReference>
<evidence type="ECO:0000256" key="4">
    <source>
        <dbReference type="ARBA" id="ARBA00022481"/>
    </source>
</evidence>
<feature type="domain" description="General secretion pathway GspH" evidence="12">
    <location>
        <begin position="60"/>
        <end position="153"/>
    </location>
</feature>
<evidence type="ECO:0000256" key="3">
    <source>
        <dbReference type="ARBA" id="ARBA00022475"/>
    </source>
</evidence>
<keyword evidence="6 11" id="KW-0812">Transmembrane</keyword>
<dbReference type="PROSITE" id="PS00409">
    <property type="entry name" value="PROKAR_NTER_METHYL"/>
    <property type="match status" value="1"/>
</dbReference>
<keyword evidence="8 11" id="KW-0472">Membrane</keyword>
<sequence>MASSVAGPAVRPGRTKARGAFAGFTLIELIVTFAVMALFLGLAPVAFGKLMEASHYRSTVRHMLAGMVSARQQSITSGRSTVFSVDLEKRLFGPEGKMDNSFPDSVQVRLVVAGIESDRRGGSIRFYPGGGATGGSVDVLRPSGEGVRLRVDWLLGSVSQEPISR</sequence>
<keyword evidence="14" id="KW-1185">Reference proteome</keyword>
<keyword evidence="5" id="KW-0997">Cell inner membrane</keyword>
<reference evidence="13 14" key="1">
    <citation type="submission" date="2020-04" db="EMBL/GenBank/DDBJ databases">
        <title>Zoogloea sp. G-4-1-14 isolated from soil.</title>
        <authorList>
            <person name="Dahal R.H."/>
        </authorList>
    </citation>
    <scope>NUCLEOTIDE SEQUENCE [LARGE SCALE GENOMIC DNA]</scope>
    <source>
        <strain evidence="13 14">G-4-1-14</strain>
    </source>
</reference>
<evidence type="ECO:0000259" key="12">
    <source>
        <dbReference type="Pfam" id="PF12019"/>
    </source>
</evidence>
<evidence type="ECO:0000256" key="8">
    <source>
        <dbReference type="ARBA" id="ARBA00023136"/>
    </source>
</evidence>
<keyword evidence="3" id="KW-1003">Cell membrane</keyword>
<evidence type="ECO:0000256" key="6">
    <source>
        <dbReference type="ARBA" id="ARBA00022692"/>
    </source>
</evidence>
<evidence type="ECO:0000256" key="7">
    <source>
        <dbReference type="ARBA" id="ARBA00022989"/>
    </source>
</evidence>
<name>A0A848G102_9RHOO</name>
<dbReference type="InterPro" id="IPR012902">
    <property type="entry name" value="N_methyl_site"/>
</dbReference>
<dbReference type="AlphaFoldDB" id="A0A848G102"/>
<comment type="caution">
    <text evidence="13">The sequence shown here is derived from an EMBL/GenBank/DDBJ whole genome shotgun (WGS) entry which is preliminary data.</text>
</comment>
<dbReference type="EMBL" id="JABBGA010000005">
    <property type="protein sequence ID" value="NML25857.1"/>
    <property type="molecule type" value="Genomic_DNA"/>
</dbReference>
<organism evidence="13 14">
    <name type="scientific">Zoogloea dura</name>
    <dbReference type="NCBI Taxonomy" id="2728840"/>
    <lineage>
        <taxon>Bacteria</taxon>
        <taxon>Pseudomonadati</taxon>
        <taxon>Pseudomonadota</taxon>
        <taxon>Betaproteobacteria</taxon>
        <taxon>Rhodocyclales</taxon>
        <taxon>Zoogloeaceae</taxon>
        <taxon>Zoogloea</taxon>
    </lineage>
</organism>
<evidence type="ECO:0000313" key="13">
    <source>
        <dbReference type="EMBL" id="NML25857.1"/>
    </source>
</evidence>
<evidence type="ECO:0000256" key="10">
    <source>
        <dbReference type="ARBA" id="ARBA00030775"/>
    </source>
</evidence>
<dbReference type="Pfam" id="PF07963">
    <property type="entry name" value="N_methyl"/>
    <property type="match status" value="1"/>
</dbReference>
<dbReference type="InterPro" id="IPR022346">
    <property type="entry name" value="T2SS_GspH"/>
</dbReference>
<evidence type="ECO:0000256" key="1">
    <source>
        <dbReference type="ARBA" id="ARBA00004377"/>
    </source>
</evidence>
<keyword evidence="4" id="KW-0488">Methylation</keyword>
<gene>
    <name evidence="13" type="ORF">HHL15_08905</name>
</gene>
<dbReference type="Proteomes" id="UP000580043">
    <property type="component" value="Unassembled WGS sequence"/>
</dbReference>
<dbReference type="GO" id="GO:0015628">
    <property type="term" value="P:protein secretion by the type II secretion system"/>
    <property type="evidence" value="ECO:0007669"/>
    <property type="project" value="InterPro"/>
</dbReference>
<dbReference type="GO" id="GO:0005886">
    <property type="term" value="C:plasma membrane"/>
    <property type="evidence" value="ECO:0007669"/>
    <property type="project" value="UniProtKB-SubCell"/>
</dbReference>
<evidence type="ECO:0000256" key="2">
    <source>
        <dbReference type="ARBA" id="ARBA00021549"/>
    </source>
</evidence>
<accession>A0A848G102</accession>
<comment type="subcellular location">
    <subcellularLocation>
        <location evidence="1">Cell inner membrane</location>
        <topology evidence="1">Single-pass membrane protein</topology>
    </subcellularLocation>
</comment>
<comment type="similarity">
    <text evidence="9">Belongs to the GSP H family.</text>
</comment>
<evidence type="ECO:0000256" key="11">
    <source>
        <dbReference type="SAM" id="Phobius"/>
    </source>
</evidence>
<dbReference type="GO" id="GO:0015627">
    <property type="term" value="C:type II protein secretion system complex"/>
    <property type="evidence" value="ECO:0007669"/>
    <property type="project" value="InterPro"/>
</dbReference>
<dbReference type="Pfam" id="PF12019">
    <property type="entry name" value="GspH"/>
    <property type="match status" value="1"/>
</dbReference>
<proteinExistence type="inferred from homology"/>
<dbReference type="SUPFAM" id="SSF54523">
    <property type="entry name" value="Pili subunits"/>
    <property type="match status" value="1"/>
</dbReference>
<evidence type="ECO:0000313" key="14">
    <source>
        <dbReference type="Proteomes" id="UP000580043"/>
    </source>
</evidence>
<evidence type="ECO:0000256" key="5">
    <source>
        <dbReference type="ARBA" id="ARBA00022519"/>
    </source>
</evidence>
<keyword evidence="7 11" id="KW-1133">Transmembrane helix</keyword>
<protein>
    <recommendedName>
        <fullName evidence="2">Type II secretion system protein H</fullName>
    </recommendedName>
    <alternativeName>
        <fullName evidence="10">General secretion pathway protein H</fullName>
    </alternativeName>
</protein>
<dbReference type="InterPro" id="IPR045584">
    <property type="entry name" value="Pilin-like"/>
</dbReference>
<feature type="transmembrane region" description="Helical" evidence="11">
    <location>
        <begin position="20"/>
        <end position="47"/>
    </location>
</feature>